<keyword evidence="3" id="KW-0456">Lyase</keyword>
<organism evidence="3 4">
    <name type="scientific">Heliobacterium modesticaldum (strain ATCC 51547 / Ice1)</name>
    <dbReference type="NCBI Taxonomy" id="498761"/>
    <lineage>
        <taxon>Bacteria</taxon>
        <taxon>Bacillati</taxon>
        <taxon>Bacillota</taxon>
        <taxon>Clostridia</taxon>
        <taxon>Eubacteriales</taxon>
        <taxon>Heliobacteriaceae</taxon>
        <taxon>Heliomicrobium</taxon>
    </lineage>
</organism>
<dbReference type="GO" id="GO:0003913">
    <property type="term" value="F:DNA photolyase activity"/>
    <property type="evidence" value="ECO:0007669"/>
    <property type="project" value="InterPro"/>
</dbReference>
<dbReference type="InterPro" id="IPR058240">
    <property type="entry name" value="rSAM_sf"/>
</dbReference>
<dbReference type="Pfam" id="PF20903">
    <property type="entry name" value="SPL"/>
    <property type="match status" value="1"/>
</dbReference>
<feature type="compositionally biased region" description="Basic and acidic residues" evidence="1">
    <location>
        <begin position="1"/>
        <end position="16"/>
    </location>
</feature>
<dbReference type="CDD" id="cd01335">
    <property type="entry name" value="Radical_SAM"/>
    <property type="match status" value="1"/>
</dbReference>
<dbReference type="RefSeq" id="WP_012283373.1">
    <property type="nucleotide sequence ID" value="NC_010337.2"/>
</dbReference>
<protein>
    <submittedName>
        <fullName evidence="3">Spore photoproduct lyase</fullName>
    </submittedName>
</protein>
<feature type="region of interest" description="Disordered" evidence="1">
    <location>
        <begin position="1"/>
        <end position="27"/>
    </location>
</feature>
<dbReference type="STRING" id="498761.HM1_2342"/>
<dbReference type="InterPro" id="IPR023897">
    <property type="entry name" value="SPL_firmicutes"/>
</dbReference>
<dbReference type="AlphaFoldDB" id="B0THU2"/>
<dbReference type="InterPro" id="IPR007197">
    <property type="entry name" value="rSAM"/>
</dbReference>
<keyword evidence="4" id="KW-1185">Reference proteome</keyword>
<proteinExistence type="predicted"/>
<dbReference type="SFLD" id="SFLDS00029">
    <property type="entry name" value="Radical_SAM"/>
    <property type="match status" value="1"/>
</dbReference>
<sequence length="371" mass="42864">MNQWKERPQEQPKELPNEQSNKQPQEQQKWHYVPQRVFFEGEALAYPLGQKIVALCRELGLPTRQIPSHNRVTGLPGDTPNQKYAEAKKTLVVGVKRDLRFPTCRPSADYQFPLMTSCPGHCEYCYLQTTLGQRPYLRVYVNVEEMLDQAAKYIEKNTPKTTTFEVASSGDPLSVEHLTGSLFKTIEFFGAQEHGRLRFVTKFTGVGPLLKARHNGHTRFRFSLNSARVVRDFEHRTPPVAERIAAATQVARAGYPLGFIIAPIMVYPGWEEDYLQLFDHLKRELASIQPLSPPVTFELIQHRFTARAKKVILERFPESRLDMDEEERKFKYGKYGMGKYVYPDETAKSMKNLLRTALLERFPDAEIEYFT</sequence>
<dbReference type="GO" id="GO:0051539">
    <property type="term" value="F:4 iron, 4 sulfur cluster binding"/>
    <property type="evidence" value="ECO:0007669"/>
    <property type="project" value="TreeGrafter"/>
</dbReference>
<reference evidence="3 4" key="1">
    <citation type="journal article" date="2008" name="J. Bacteriol.">
        <title>The genome of Heliobacterium modesticaldum, a phototrophic representative of the Firmicutes containing the simplest photosynthetic apparatus.</title>
        <authorList>
            <person name="Sattley W.M."/>
            <person name="Madigan M.T."/>
            <person name="Swingley W.D."/>
            <person name="Cheung P.C."/>
            <person name="Clocksin K.M."/>
            <person name="Conrad A.L."/>
            <person name="Dejesa L.C."/>
            <person name="Honchak B.M."/>
            <person name="Jung D.O."/>
            <person name="Karbach L.E."/>
            <person name="Kurdoglu A."/>
            <person name="Lahiri S."/>
            <person name="Mastrian S.D."/>
            <person name="Page L.E."/>
            <person name="Taylor H.L."/>
            <person name="Wang Z.T."/>
            <person name="Raymond J."/>
            <person name="Chen M."/>
            <person name="Blankenship R.E."/>
            <person name="Touchman J.W."/>
        </authorList>
    </citation>
    <scope>NUCLEOTIDE SEQUENCE [LARGE SCALE GENOMIC DNA]</scope>
    <source>
        <strain evidence="4">ATCC 51547 / Ice1</strain>
    </source>
</reference>
<dbReference type="Proteomes" id="UP000008550">
    <property type="component" value="Chromosome"/>
</dbReference>
<gene>
    <name evidence="3" type="primary">spIB</name>
    <name evidence="3" type="ORF">HM1_2342</name>
</gene>
<dbReference type="Gene3D" id="3.40.50.12110">
    <property type="match status" value="1"/>
</dbReference>
<name>B0THU2_HELMI</name>
<dbReference type="Gene3D" id="3.80.30.30">
    <property type="match status" value="1"/>
</dbReference>
<dbReference type="SUPFAM" id="SSF102114">
    <property type="entry name" value="Radical SAM enzymes"/>
    <property type="match status" value="1"/>
</dbReference>
<accession>B0THU2</accession>
<dbReference type="SFLD" id="SFLDF00412">
    <property type="entry name" value="spore_photoproduct_lyase_2"/>
    <property type="match status" value="1"/>
</dbReference>
<dbReference type="PANTHER" id="PTHR37822:SF2">
    <property type="entry name" value="SPORE PHOTOPRODUCT LYASE"/>
    <property type="match status" value="1"/>
</dbReference>
<dbReference type="NCBIfam" id="TIGR04070">
    <property type="entry name" value="photo_TT_lyase"/>
    <property type="match status" value="1"/>
</dbReference>
<dbReference type="eggNOG" id="COG1533">
    <property type="taxonomic scope" value="Bacteria"/>
</dbReference>
<evidence type="ECO:0000256" key="1">
    <source>
        <dbReference type="SAM" id="MobiDB-lite"/>
    </source>
</evidence>
<dbReference type="SFLD" id="SFLDG01079">
    <property type="entry name" value="spore_photoproduct_lyase_like"/>
    <property type="match status" value="1"/>
</dbReference>
<evidence type="ECO:0000313" key="4">
    <source>
        <dbReference type="Proteomes" id="UP000008550"/>
    </source>
</evidence>
<dbReference type="KEGG" id="hmo:HM1_2342"/>
<dbReference type="GO" id="GO:0042601">
    <property type="term" value="C:endospore-forming forespore"/>
    <property type="evidence" value="ECO:0007669"/>
    <property type="project" value="TreeGrafter"/>
</dbReference>
<dbReference type="GO" id="GO:1904047">
    <property type="term" value="F:S-adenosyl-L-methionine binding"/>
    <property type="evidence" value="ECO:0007669"/>
    <property type="project" value="InterPro"/>
</dbReference>
<dbReference type="PROSITE" id="PS51918">
    <property type="entry name" value="RADICAL_SAM"/>
    <property type="match status" value="1"/>
</dbReference>
<dbReference type="OrthoDB" id="9787095at2"/>
<dbReference type="PANTHER" id="PTHR37822">
    <property type="entry name" value="SPORE PHOTOPRODUCT LYASE-RELATED"/>
    <property type="match status" value="1"/>
</dbReference>
<dbReference type="InterPro" id="IPR049539">
    <property type="entry name" value="SPL"/>
</dbReference>
<dbReference type="HOGENOM" id="CLU_057301_0_0_9"/>
<feature type="domain" description="Radical SAM core" evidence="2">
    <location>
        <begin position="102"/>
        <end position="334"/>
    </location>
</feature>
<evidence type="ECO:0000259" key="2">
    <source>
        <dbReference type="PROSITE" id="PS51918"/>
    </source>
</evidence>
<dbReference type="InterPro" id="IPR034559">
    <property type="entry name" value="SPL_Clostridia"/>
</dbReference>
<dbReference type="EMBL" id="CP000930">
    <property type="protein sequence ID" value="ABZ84875.1"/>
    <property type="molecule type" value="Genomic_DNA"/>
</dbReference>
<evidence type="ECO:0000313" key="3">
    <source>
        <dbReference type="EMBL" id="ABZ84875.1"/>
    </source>
</evidence>
<feature type="compositionally biased region" description="Polar residues" evidence="1">
    <location>
        <begin position="17"/>
        <end position="27"/>
    </location>
</feature>